<comment type="caution">
    <text evidence="10">The sequence shown here is derived from an EMBL/GenBank/DDBJ whole genome shotgun (WGS) entry which is preliminary data.</text>
</comment>
<feature type="binding site" evidence="8">
    <location>
        <position position="231"/>
    </location>
    <ligand>
        <name>phosphate</name>
        <dbReference type="ChEBI" id="CHEBI:43474"/>
    </ligand>
</feature>
<comment type="pathway">
    <text evidence="2 7">Purine metabolism; purine nucleoside salvage.</text>
</comment>
<evidence type="ECO:0000313" key="10">
    <source>
        <dbReference type="EMBL" id="GAV50266.1"/>
    </source>
</evidence>
<dbReference type="PANTHER" id="PTHR11904:SF9">
    <property type="entry name" value="PURINE NUCLEOSIDE PHOSPHORYLASE-RELATED"/>
    <property type="match status" value="1"/>
</dbReference>
<dbReference type="Proteomes" id="UP000187013">
    <property type="component" value="Unassembled WGS sequence"/>
</dbReference>
<organism evidence="10 11">
    <name type="scientific">Zygosaccharomyces rouxii</name>
    <dbReference type="NCBI Taxonomy" id="4956"/>
    <lineage>
        <taxon>Eukaryota</taxon>
        <taxon>Fungi</taxon>
        <taxon>Dikarya</taxon>
        <taxon>Ascomycota</taxon>
        <taxon>Saccharomycotina</taxon>
        <taxon>Saccharomycetes</taxon>
        <taxon>Saccharomycetales</taxon>
        <taxon>Saccharomycetaceae</taxon>
        <taxon>Zygosaccharomyces</taxon>
    </lineage>
</organism>
<evidence type="ECO:0000259" key="9">
    <source>
        <dbReference type="Pfam" id="PF01048"/>
    </source>
</evidence>
<evidence type="ECO:0000256" key="6">
    <source>
        <dbReference type="ARBA" id="ARBA00058131"/>
    </source>
</evidence>
<dbReference type="UniPathway" id="UPA00606"/>
<proteinExistence type="inferred from homology"/>
<keyword evidence="5 7" id="KW-0808">Transferase</keyword>
<evidence type="ECO:0000256" key="2">
    <source>
        <dbReference type="ARBA" id="ARBA00005058"/>
    </source>
</evidence>
<comment type="similarity">
    <text evidence="3 7">Belongs to the PNP/MTAP phosphorylase family.</text>
</comment>
<feature type="binding site" evidence="8">
    <location>
        <position position="212"/>
    </location>
    <ligand>
        <name>a purine D-ribonucleoside</name>
        <dbReference type="ChEBI" id="CHEBI:142355"/>
    </ligand>
</feature>
<feature type="binding site" evidence="8">
    <location>
        <position position="74"/>
    </location>
    <ligand>
        <name>phosphate</name>
        <dbReference type="ChEBI" id="CHEBI:43474"/>
    </ligand>
</feature>
<dbReference type="NCBIfam" id="NF006054">
    <property type="entry name" value="PRK08202.1"/>
    <property type="match status" value="1"/>
</dbReference>
<feature type="binding site" evidence="8">
    <location>
        <position position="254"/>
    </location>
    <ligand>
        <name>a purine D-ribonucleoside</name>
        <dbReference type="ChEBI" id="CHEBI:142355"/>
    </ligand>
</feature>
<evidence type="ECO:0000313" key="11">
    <source>
        <dbReference type="Proteomes" id="UP000187013"/>
    </source>
</evidence>
<evidence type="ECO:0000256" key="4">
    <source>
        <dbReference type="ARBA" id="ARBA00022676"/>
    </source>
</evidence>
<feature type="binding site" evidence="8">
    <location>
        <position position="127"/>
    </location>
    <ligand>
        <name>phosphate</name>
        <dbReference type="ChEBI" id="CHEBI:43474"/>
    </ligand>
</feature>
<sequence length="304" mass="33128">MLIQEQRSIIHSAAEFLAARVKAHFLDDFRPRVLIICGSGLGGISNKISSDDPKPLEIGYDDIPGFKKSTVAGHQGALIFGKMNGVPVVLMNGRLHGYEGHSLFEITLPIRVLHHMGDVKQLIVTNAAGGINPKFEPCDLMCIYDHINLPGFAGLHPLKGSNFDETGPRFLPLSDAYDLGLRKLLFKKKQELGIDRPLHEGTYMYVSGPTFETRAESRLIRQLGGDAVGMSTVPEIIIARHCGWRVLALSLITNKCVIDPPPSALETEQPPMDQGIASHAEVLENGKKASLDVELLVAAVVSEL</sequence>
<dbReference type="CDD" id="cd09009">
    <property type="entry name" value="PNP-EcPNPII_like"/>
    <property type="match status" value="1"/>
</dbReference>
<dbReference type="InterPro" id="IPR018099">
    <property type="entry name" value="Purine_phosphorylase-2_CS"/>
</dbReference>
<feature type="binding site" evidence="8">
    <location>
        <position position="39"/>
    </location>
    <ligand>
        <name>phosphate</name>
        <dbReference type="ChEBI" id="CHEBI:43474"/>
    </ligand>
</feature>
<evidence type="ECO:0000256" key="7">
    <source>
        <dbReference type="PIRNR" id="PIRNR000477"/>
    </source>
</evidence>
<dbReference type="GO" id="GO:0004731">
    <property type="term" value="F:purine-nucleoside phosphorylase activity"/>
    <property type="evidence" value="ECO:0007669"/>
    <property type="project" value="UniProtKB-EC"/>
</dbReference>
<dbReference type="OrthoDB" id="10261782at2759"/>
<dbReference type="EMBL" id="BDGX01000021">
    <property type="protein sequence ID" value="GAV50266.1"/>
    <property type="molecule type" value="Genomic_DNA"/>
</dbReference>
<evidence type="ECO:0000256" key="8">
    <source>
        <dbReference type="PIRSR" id="PIRSR000477-2"/>
    </source>
</evidence>
<dbReference type="PROSITE" id="PS01240">
    <property type="entry name" value="PNP_MTAP_2"/>
    <property type="match status" value="1"/>
</dbReference>
<accession>A0A1Q3A3I2</accession>
<dbReference type="NCBIfam" id="TIGR01697">
    <property type="entry name" value="PNPH-PUNA-XAPA"/>
    <property type="match status" value="1"/>
</dbReference>
<evidence type="ECO:0000256" key="1">
    <source>
        <dbReference type="ARBA" id="ARBA00000755"/>
    </source>
</evidence>
<dbReference type="SUPFAM" id="SSF53167">
    <property type="entry name" value="Purine and uridine phosphorylases"/>
    <property type="match status" value="1"/>
</dbReference>
<comment type="catalytic activity">
    <reaction evidence="1">
        <text>a purine D-ribonucleoside + phosphate = a purine nucleobase + alpha-D-ribose 1-phosphate</text>
        <dbReference type="Rhea" id="RHEA:19805"/>
        <dbReference type="ChEBI" id="CHEBI:26386"/>
        <dbReference type="ChEBI" id="CHEBI:43474"/>
        <dbReference type="ChEBI" id="CHEBI:57720"/>
        <dbReference type="ChEBI" id="CHEBI:142355"/>
        <dbReference type="EC" id="2.4.2.1"/>
    </reaction>
</comment>
<dbReference type="InterPro" id="IPR035994">
    <property type="entry name" value="Nucleoside_phosphorylase_sf"/>
</dbReference>
<keyword evidence="4 7" id="KW-0328">Glycosyltransferase</keyword>
<feature type="binding site" evidence="8">
    <location>
        <begin position="94"/>
        <end position="96"/>
    </location>
    <ligand>
        <name>phosphate</name>
        <dbReference type="ChEBI" id="CHEBI:43474"/>
    </ligand>
</feature>
<reference evidence="10 11" key="1">
    <citation type="submission" date="2016-08" db="EMBL/GenBank/DDBJ databases">
        <title>Draft genome sequence of allopolyploid Zygosaccharomyces rouxii.</title>
        <authorList>
            <person name="Watanabe J."/>
            <person name="Uehara K."/>
            <person name="Mogi Y."/>
            <person name="Tsukioka Y."/>
        </authorList>
    </citation>
    <scope>NUCLEOTIDE SEQUENCE [LARGE SCALE GENOMIC DNA]</scope>
    <source>
        <strain evidence="10 11">NBRC 110957</strain>
    </source>
</reference>
<dbReference type="EC" id="2.4.2.1" evidence="7"/>
<protein>
    <recommendedName>
        <fullName evidence="7">Purine nucleoside phosphorylase</fullName>
        <ecNumber evidence="7">2.4.2.1</ecNumber>
    </recommendedName>
    <alternativeName>
        <fullName evidence="7">Inosine-guanosine phosphorylase</fullName>
    </alternativeName>
</protein>
<dbReference type="Pfam" id="PF01048">
    <property type="entry name" value="PNP_UDP_1"/>
    <property type="match status" value="1"/>
</dbReference>
<dbReference type="FunFam" id="3.40.50.1580:FF:000004">
    <property type="entry name" value="Purine nucleoside phosphorylase"/>
    <property type="match status" value="1"/>
</dbReference>
<comment type="function">
    <text evidence="6">The purine nucleoside phosphorylases catalyze the phosphorolytic breakdown of the N-glycosidic bond in the beta-(deoxy)ribonucleoside molecules, with the formation of the corresponding free purine bases and pentose-1-phosphate. Cleaves guanosine and inosine.</text>
</comment>
<dbReference type="GO" id="GO:0009116">
    <property type="term" value="P:nucleoside metabolic process"/>
    <property type="evidence" value="ECO:0007669"/>
    <property type="project" value="InterPro"/>
</dbReference>
<gene>
    <name evidence="10" type="ORF">ZYGR_0U01220</name>
</gene>
<dbReference type="PANTHER" id="PTHR11904">
    <property type="entry name" value="METHYLTHIOADENOSINE/PURINE NUCLEOSIDE PHOSPHORYLASE"/>
    <property type="match status" value="1"/>
</dbReference>
<dbReference type="eggNOG" id="KOG3984">
    <property type="taxonomic scope" value="Eukaryota"/>
</dbReference>
<dbReference type="PIRSF" id="PIRSF000477">
    <property type="entry name" value="PurNPase"/>
    <property type="match status" value="1"/>
</dbReference>
<dbReference type="InterPro" id="IPR011268">
    <property type="entry name" value="Purine_phosphorylase"/>
</dbReference>
<dbReference type="InterPro" id="IPR000845">
    <property type="entry name" value="Nucleoside_phosphorylase_d"/>
</dbReference>
<dbReference type="Gene3D" id="3.40.50.1580">
    <property type="entry name" value="Nucleoside phosphorylase domain"/>
    <property type="match status" value="1"/>
</dbReference>
<evidence type="ECO:0000256" key="5">
    <source>
        <dbReference type="ARBA" id="ARBA00022679"/>
    </source>
</evidence>
<evidence type="ECO:0000256" key="3">
    <source>
        <dbReference type="ARBA" id="ARBA00006751"/>
    </source>
</evidence>
<name>A0A1Q3A3I2_ZYGRO</name>
<dbReference type="GO" id="GO:0005737">
    <property type="term" value="C:cytoplasm"/>
    <property type="evidence" value="ECO:0007669"/>
    <property type="project" value="TreeGrafter"/>
</dbReference>
<feature type="domain" description="Nucleoside phosphorylase" evidence="9">
    <location>
        <begin position="33"/>
        <end position="301"/>
    </location>
</feature>
<dbReference type="AlphaFoldDB" id="A0A1Q3A3I2"/>